<proteinExistence type="predicted"/>
<accession>A0ABR1EXJ2</accession>
<evidence type="ECO:0000313" key="2">
    <source>
        <dbReference type="Proteomes" id="UP001303046"/>
    </source>
</evidence>
<dbReference type="EMBL" id="JAVFWL010000008">
    <property type="protein sequence ID" value="KAK6767339.1"/>
    <property type="molecule type" value="Genomic_DNA"/>
</dbReference>
<comment type="caution">
    <text evidence="1">The sequence shown here is derived from an EMBL/GenBank/DDBJ whole genome shotgun (WGS) entry which is preliminary data.</text>
</comment>
<protein>
    <submittedName>
        <fullName evidence="1">Uncharacterized protein</fullName>
    </submittedName>
</protein>
<name>A0ABR1EXJ2_NECAM</name>
<gene>
    <name evidence="1" type="primary">Necator_2022.05.29.01.08.g103</name>
    <name evidence="1" type="ORF">RB195_026550</name>
</gene>
<keyword evidence="2" id="KW-1185">Reference proteome</keyword>
<evidence type="ECO:0000313" key="1">
    <source>
        <dbReference type="EMBL" id="KAK6767339.1"/>
    </source>
</evidence>
<reference evidence="1 2" key="1">
    <citation type="submission" date="2023-08" db="EMBL/GenBank/DDBJ databases">
        <title>A Necator americanus chromosomal reference genome.</title>
        <authorList>
            <person name="Ilik V."/>
            <person name="Petrzelkova K.J."/>
            <person name="Pardy F."/>
            <person name="Fuh T."/>
            <person name="Niatou-Singa F.S."/>
            <person name="Gouil Q."/>
            <person name="Baker L."/>
            <person name="Ritchie M.E."/>
            <person name="Jex A.R."/>
            <person name="Gazzola D."/>
            <person name="Li H."/>
            <person name="Toshio Fujiwara R."/>
            <person name="Zhan B."/>
            <person name="Aroian R.V."/>
            <person name="Pafco B."/>
            <person name="Schwarz E.M."/>
        </authorList>
    </citation>
    <scope>NUCLEOTIDE SEQUENCE [LARGE SCALE GENOMIC DNA]</scope>
    <source>
        <strain evidence="1 2">Aroian</strain>
        <tissue evidence="1">Whole animal</tissue>
    </source>
</reference>
<sequence length="120" mass="14193">MWNFAKIRNKYTTTNIINYVEKKAAFILIIENGLVHLSNRDCIDREKTRAVIEKGEKMYGPDFMLLDKKEQKEIMLRFFGQLYEDKDVDDDVRDEILTLAMLFKEKLEDMGFRSSVIDST</sequence>
<organism evidence="1 2">
    <name type="scientific">Necator americanus</name>
    <name type="common">Human hookworm</name>
    <dbReference type="NCBI Taxonomy" id="51031"/>
    <lineage>
        <taxon>Eukaryota</taxon>
        <taxon>Metazoa</taxon>
        <taxon>Ecdysozoa</taxon>
        <taxon>Nematoda</taxon>
        <taxon>Chromadorea</taxon>
        <taxon>Rhabditida</taxon>
        <taxon>Rhabditina</taxon>
        <taxon>Rhabditomorpha</taxon>
        <taxon>Strongyloidea</taxon>
        <taxon>Ancylostomatidae</taxon>
        <taxon>Bunostominae</taxon>
        <taxon>Necator</taxon>
    </lineage>
</organism>
<dbReference type="Proteomes" id="UP001303046">
    <property type="component" value="Unassembled WGS sequence"/>
</dbReference>